<dbReference type="HOGENOM" id="CLU_1692889_0_0_0"/>
<protein>
    <submittedName>
        <fullName evidence="1">Uncharacterized protein</fullName>
    </submittedName>
</protein>
<dbReference type="Proteomes" id="UP000027982">
    <property type="component" value="Chromosome"/>
</dbReference>
<organism evidence="1 2">
    <name type="scientific">Fimbriimonas ginsengisoli Gsoil 348</name>
    <dbReference type="NCBI Taxonomy" id="661478"/>
    <lineage>
        <taxon>Bacteria</taxon>
        <taxon>Bacillati</taxon>
        <taxon>Armatimonadota</taxon>
        <taxon>Fimbriimonadia</taxon>
        <taxon>Fimbriimonadales</taxon>
        <taxon>Fimbriimonadaceae</taxon>
        <taxon>Fimbriimonas</taxon>
    </lineage>
</organism>
<evidence type="ECO:0000313" key="2">
    <source>
        <dbReference type="Proteomes" id="UP000027982"/>
    </source>
</evidence>
<accession>A0A068NVI9</accession>
<name>A0A068NVI9_FIMGI</name>
<evidence type="ECO:0000313" key="1">
    <source>
        <dbReference type="EMBL" id="AIE87466.1"/>
    </source>
</evidence>
<dbReference type="AlphaFoldDB" id="A0A068NVI9"/>
<reference evidence="1 2" key="1">
    <citation type="journal article" date="2014" name="PLoS ONE">
        <title>The first complete genome sequence of the class fimbriimonadia in the phylum armatimonadetes.</title>
        <authorList>
            <person name="Hu Z.Y."/>
            <person name="Wang Y.Z."/>
            <person name="Im W.T."/>
            <person name="Wang S.Y."/>
            <person name="Zhao G.P."/>
            <person name="Zheng H.J."/>
            <person name="Quan Z.X."/>
        </authorList>
    </citation>
    <scope>NUCLEOTIDE SEQUENCE [LARGE SCALE GENOMIC DNA]</scope>
    <source>
        <strain evidence="1">Gsoil 348</strain>
    </source>
</reference>
<proteinExistence type="predicted"/>
<dbReference type="EMBL" id="CP007139">
    <property type="protein sequence ID" value="AIE87466.1"/>
    <property type="molecule type" value="Genomic_DNA"/>
</dbReference>
<keyword evidence="2" id="KW-1185">Reference proteome</keyword>
<dbReference type="KEGG" id="fgi:OP10G_4098"/>
<gene>
    <name evidence="1" type="ORF">OP10G_4098</name>
</gene>
<sequence>MNLVHIPDDERVFLAVRVFCDDMGYLLMLANHFGFQPTRAKWFSGRAGWERERLPKSQIGWWLGWRLIGEVTDFEAVALSQSLEAALGWLASTPSGLPEGFETGQGWNLKTLWEWCQRPSSAKYVSKVGAFVAGGAFRVRYPEGPIWTYLERTKV</sequence>